<dbReference type="InterPro" id="IPR035979">
    <property type="entry name" value="RBD_domain_sf"/>
</dbReference>
<name>A0A5C3QN00_9AGAR</name>
<dbReference type="SMART" id="SM00360">
    <property type="entry name" value="RRM"/>
    <property type="match status" value="3"/>
</dbReference>
<gene>
    <name evidence="5" type="ORF">BDV98DRAFT_548235</name>
</gene>
<evidence type="ECO:0000256" key="2">
    <source>
        <dbReference type="PROSITE-ProRule" id="PRU00176"/>
    </source>
</evidence>
<feature type="region of interest" description="Disordered" evidence="3">
    <location>
        <begin position="477"/>
        <end position="546"/>
    </location>
</feature>
<feature type="compositionally biased region" description="Low complexity" evidence="3">
    <location>
        <begin position="519"/>
        <end position="542"/>
    </location>
</feature>
<dbReference type="STRING" id="1884261.A0A5C3QN00"/>
<dbReference type="InterPro" id="IPR036053">
    <property type="entry name" value="PABP-dom"/>
</dbReference>
<dbReference type="SUPFAM" id="SSF54928">
    <property type="entry name" value="RNA-binding domain, RBD"/>
    <property type="match status" value="2"/>
</dbReference>
<reference evidence="5 6" key="1">
    <citation type="journal article" date="2019" name="Nat. Ecol. Evol.">
        <title>Megaphylogeny resolves global patterns of mushroom evolution.</title>
        <authorList>
            <person name="Varga T."/>
            <person name="Krizsan K."/>
            <person name="Foldi C."/>
            <person name="Dima B."/>
            <person name="Sanchez-Garcia M."/>
            <person name="Sanchez-Ramirez S."/>
            <person name="Szollosi G.J."/>
            <person name="Szarkandi J.G."/>
            <person name="Papp V."/>
            <person name="Albert L."/>
            <person name="Andreopoulos W."/>
            <person name="Angelini C."/>
            <person name="Antonin V."/>
            <person name="Barry K.W."/>
            <person name="Bougher N.L."/>
            <person name="Buchanan P."/>
            <person name="Buyck B."/>
            <person name="Bense V."/>
            <person name="Catcheside P."/>
            <person name="Chovatia M."/>
            <person name="Cooper J."/>
            <person name="Damon W."/>
            <person name="Desjardin D."/>
            <person name="Finy P."/>
            <person name="Geml J."/>
            <person name="Haridas S."/>
            <person name="Hughes K."/>
            <person name="Justo A."/>
            <person name="Karasinski D."/>
            <person name="Kautmanova I."/>
            <person name="Kiss B."/>
            <person name="Kocsube S."/>
            <person name="Kotiranta H."/>
            <person name="LaButti K.M."/>
            <person name="Lechner B.E."/>
            <person name="Liimatainen K."/>
            <person name="Lipzen A."/>
            <person name="Lukacs Z."/>
            <person name="Mihaltcheva S."/>
            <person name="Morgado L.N."/>
            <person name="Niskanen T."/>
            <person name="Noordeloos M.E."/>
            <person name="Ohm R.A."/>
            <person name="Ortiz-Santana B."/>
            <person name="Ovrebo C."/>
            <person name="Racz N."/>
            <person name="Riley R."/>
            <person name="Savchenko A."/>
            <person name="Shiryaev A."/>
            <person name="Soop K."/>
            <person name="Spirin V."/>
            <person name="Szebenyi C."/>
            <person name="Tomsovsky M."/>
            <person name="Tulloss R.E."/>
            <person name="Uehling J."/>
            <person name="Grigoriev I.V."/>
            <person name="Vagvolgyi C."/>
            <person name="Papp T."/>
            <person name="Martin F.M."/>
            <person name="Miettinen O."/>
            <person name="Hibbett D.S."/>
            <person name="Nagy L.G."/>
        </authorList>
    </citation>
    <scope>NUCLEOTIDE SEQUENCE [LARGE SCALE GENOMIC DNA]</scope>
    <source>
        <strain evidence="5 6">CBS 309.79</strain>
    </source>
</reference>
<dbReference type="CDD" id="cd00590">
    <property type="entry name" value="RRM_SF"/>
    <property type="match status" value="1"/>
</dbReference>
<proteinExistence type="predicted"/>
<dbReference type="OrthoDB" id="6159137at2759"/>
<dbReference type="Gene3D" id="1.10.1900.10">
    <property type="entry name" value="c-terminal domain of poly(a) binding protein"/>
    <property type="match status" value="1"/>
</dbReference>
<dbReference type="InterPro" id="IPR052462">
    <property type="entry name" value="SLIRP/GR-RBP-like"/>
</dbReference>
<evidence type="ECO:0000259" key="4">
    <source>
        <dbReference type="PROSITE" id="PS50102"/>
    </source>
</evidence>
<dbReference type="Pfam" id="PF00076">
    <property type="entry name" value="RRM_1"/>
    <property type="match status" value="3"/>
</dbReference>
<dbReference type="Proteomes" id="UP000305067">
    <property type="component" value="Unassembled WGS sequence"/>
</dbReference>
<evidence type="ECO:0000313" key="6">
    <source>
        <dbReference type="Proteomes" id="UP000305067"/>
    </source>
</evidence>
<dbReference type="PANTHER" id="PTHR48027">
    <property type="entry name" value="HETEROGENEOUS NUCLEAR RIBONUCLEOPROTEIN 87F-RELATED"/>
    <property type="match status" value="1"/>
</dbReference>
<dbReference type="GO" id="GO:0003723">
    <property type="term" value="F:RNA binding"/>
    <property type="evidence" value="ECO:0007669"/>
    <property type="project" value="UniProtKB-UniRule"/>
</dbReference>
<dbReference type="EMBL" id="ML178824">
    <property type="protein sequence ID" value="TFL01629.1"/>
    <property type="molecule type" value="Genomic_DNA"/>
</dbReference>
<dbReference type="AlphaFoldDB" id="A0A5C3QN00"/>
<organism evidence="5 6">
    <name type="scientific">Pterulicium gracile</name>
    <dbReference type="NCBI Taxonomy" id="1884261"/>
    <lineage>
        <taxon>Eukaryota</taxon>
        <taxon>Fungi</taxon>
        <taxon>Dikarya</taxon>
        <taxon>Basidiomycota</taxon>
        <taxon>Agaricomycotina</taxon>
        <taxon>Agaricomycetes</taxon>
        <taxon>Agaricomycetidae</taxon>
        <taxon>Agaricales</taxon>
        <taxon>Pleurotineae</taxon>
        <taxon>Pterulaceae</taxon>
        <taxon>Pterulicium</taxon>
    </lineage>
</organism>
<dbReference type="PROSITE" id="PS50102">
    <property type="entry name" value="RRM"/>
    <property type="match status" value="2"/>
</dbReference>
<feature type="compositionally biased region" description="Low complexity" evidence="3">
    <location>
        <begin position="633"/>
        <end position="650"/>
    </location>
</feature>
<evidence type="ECO:0000313" key="5">
    <source>
        <dbReference type="EMBL" id="TFL01629.1"/>
    </source>
</evidence>
<feature type="region of interest" description="Disordered" evidence="3">
    <location>
        <begin position="338"/>
        <end position="391"/>
    </location>
</feature>
<accession>A0A5C3QN00</accession>
<feature type="region of interest" description="Disordered" evidence="3">
    <location>
        <begin position="204"/>
        <end position="226"/>
    </location>
</feature>
<feature type="domain" description="RRM" evidence="4">
    <location>
        <begin position="251"/>
        <end position="328"/>
    </location>
</feature>
<dbReference type="SUPFAM" id="SSF63570">
    <property type="entry name" value="PABC (PABP) domain"/>
    <property type="match status" value="1"/>
</dbReference>
<keyword evidence="6" id="KW-1185">Reference proteome</keyword>
<feature type="domain" description="RRM" evidence="4">
    <location>
        <begin position="102"/>
        <end position="176"/>
    </location>
</feature>
<sequence length="767" mass="81869">MEHPFLADPPILYVSGIPPHVTDENIAMAFANCGPFRPRINRDGSGALLSGTIEFKLKEKAELALATLQAQPIPNLQPPVLLGLSPFPPGVAPHTSPWAPATPRLVKHLPQDFTDVALFDLFRPYGPLMSAHRHTHFGPDTGMVEYFSEDHAQAAEEALHCADVDGTNIAVQIYQSRRTVSGATEFNTNAPSFVPSGSVASYPAQYSPGSPTRSNPYRSPRQSVSSIVHGPGQQVQIAPPGSSHSGLIDPCNLFCKNLDPEIDSNALFSHFRHFGQIVSARVMRTDSGESRGFGFVSYQSPDQASAALHAMNGALLGSKQIVVRLHEPKNLRQEKLAQRFGSPGHPRNTSGATSPTVSEGGESFGGWHSPRASYAQLGSPTHDRHDRGRRGSGSYYNAAVAGTLNVSLRFDDLVGLSPVVRKEILAGEFNRRVRALETVPVDEVDSVVDQLSNLTLGHIVDSLENTDKLRVQVQLIQSKPKASPPQEASRSPSADASQRSSLQDSTYLNATASAPEHPSTPISVSTSSTPPRTSSPSGSVPPASERDRMMVAISRLESSKQEELTELLMSLPKRERALCLFNAEILRSKLADAKAVLESDDEEPAPPVAAPVTPKNKTSARVAEESPRTPDLSSQGASAAASPVPSTPGSQVHTAATLAKLSAAEVVKIAGSAPASSLGFPKADALVVKATDEFVDSLSGFSVQLQKQKLGDKLFKVIKAFGIKGAPKITIALLDEEELRPLAHLMNSYPSVLKEKALQVQANSGGK</sequence>
<evidence type="ECO:0000256" key="3">
    <source>
        <dbReference type="SAM" id="MobiDB-lite"/>
    </source>
</evidence>
<keyword evidence="1 2" id="KW-0694">RNA-binding</keyword>
<dbReference type="Gene3D" id="3.30.70.330">
    <property type="match status" value="3"/>
</dbReference>
<dbReference type="InterPro" id="IPR012677">
    <property type="entry name" value="Nucleotide-bd_a/b_plait_sf"/>
</dbReference>
<feature type="compositionally biased region" description="Polar residues" evidence="3">
    <location>
        <begin position="347"/>
        <end position="357"/>
    </location>
</feature>
<feature type="compositionally biased region" description="Polar residues" evidence="3">
    <location>
        <begin position="486"/>
        <end position="512"/>
    </location>
</feature>
<evidence type="ECO:0000256" key="1">
    <source>
        <dbReference type="ARBA" id="ARBA00022884"/>
    </source>
</evidence>
<protein>
    <recommendedName>
        <fullName evidence="4">RRM domain-containing protein</fullName>
    </recommendedName>
</protein>
<feature type="compositionally biased region" description="Polar residues" evidence="3">
    <location>
        <begin position="207"/>
        <end position="226"/>
    </location>
</feature>
<feature type="region of interest" description="Disordered" evidence="3">
    <location>
        <begin position="597"/>
        <end position="651"/>
    </location>
</feature>
<dbReference type="InterPro" id="IPR000504">
    <property type="entry name" value="RRM_dom"/>
</dbReference>